<dbReference type="Proteomes" id="UP000295106">
    <property type="component" value="Unassembled WGS sequence"/>
</dbReference>
<dbReference type="GO" id="GO:0000156">
    <property type="term" value="F:phosphorelay response regulator activity"/>
    <property type="evidence" value="ECO:0007669"/>
    <property type="project" value="TreeGrafter"/>
</dbReference>
<dbReference type="Pfam" id="PF00072">
    <property type="entry name" value="Response_reg"/>
    <property type="match status" value="1"/>
</dbReference>
<dbReference type="Gene3D" id="2.40.50.1020">
    <property type="entry name" value="LytTr DNA-binding domain"/>
    <property type="match status" value="1"/>
</dbReference>
<feature type="domain" description="Response regulatory" evidence="3">
    <location>
        <begin position="5"/>
        <end position="117"/>
    </location>
</feature>
<dbReference type="GO" id="GO:0006355">
    <property type="term" value="P:regulation of DNA-templated transcription"/>
    <property type="evidence" value="ECO:0007669"/>
    <property type="project" value="TreeGrafter"/>
</dbReference>
<dbReference type="InterPro" id="IPR039420">
    <property type="entry name" value="WalR-like"/>
</dbReference>
<dbReference type="EMBL" id="SLXD01000014">
    <property type="protein sequence ID" value="TCO99823.1"/>
    <property type="molecule type" value="Genomic_DNA"/>
</dbReference>
<dbReference type="InterPro" id="IPR001789">
    <property type="entry name" value="Sig_transdc_resp-reg_receiver"/>
</dbReference>
<dbReference type="GO" id="GO:0005829">
    <property type="term" value="C:cytosol"/>
    <property type="evidence" value="ECO:0007669"/>
    <property type="project" value="TreeGrafter"/>
</dbReference>
<accession>A0A4R2M6N2</accession>
<dbReference type="PROSITE" id="PS50930">
    <property type="entry name" value="HTH_LYTTR"/>
    <property type="match status" value="1"/>
</dbReference>
<evidence type="ECO:0000313" key="6">
    <source>
        <dbReference type="Proteomes" id="UP000295106"/>
    </source>
</evidence>
<dbReference type="InterPro" id="IPR011006">
    <property type="entry name" value="CheY-like_superfamily"/>
</dbReference>
<keyword evidence="2" id="KW-0597">Phosphoprotein</keyword>
<dbReference type="SMART" id="SM00448">
    <property type="entry name" value="REC"/>
    <property type="match status" value="1"/>
</dbReference>
<organism evidence="5 6">
    <name type="scientific">Rubrivivax gelatinosus</name>
    <name type="common">Rhodocyclus gelatinosus</name>
    <name type="synonym">Rhodopseudomonas gelatinosa</name>
    <dbReference type="NCBI Taxonomy" id="28068"/>
    <lineage>
        <taxon>Bacteria</taxon>
        <taxon>Pseudomonadati</taxon>
        <taxon>Pseudomonadota</taxon>
        <taxon>Betaproteobacteria</taxon>
        <taxon>Burkholderiales</taxon>
        <taxon>Sphaerotilaceae</taxon>
        <taxon>Rubrivivax</taxon>
    </lineage>
</organism>
<comment type="caution">
    <text evidence="5">The sequence shown here is derived from an EMBL/GenBank/DDBJ whole genome shotgun (WGS) entry which is preliminary data.</text>
</comment>
<dbReference type="Gene3D" id="3.40.50.2300">
    <property type="match status" value="1"/>
</dbReference>
<evidence type="ECO:0000313" key="5">
    <source>
        <dbReference type="EMBL" id="TCO99823.1"/>
    </source>
</evidence>
<dbReference type="SUPFAM" id="SSF52172">
    <property type="entry name" value="CheY-like"/>
    <property type="match status" value="1"/>
</dbReference>
<dbReference type="Pfam" id="PF04397">
    <property type="entry name" value="LytTR"/>
    <property type="match status" value="1"/>
</dbReference>
<dbReference type="PANTHER" id="PTHR48111">
    <property type="entry name" value="REGULATOR OF RPOS"/>
    <property type="match status" value="1"/>
</dbReference>
<dbReference type="GO" id="GO:0032993">
    <property type="term" value="C:protein-DNA complex"/>
    <property type="evidence" value="ECO:0007669"/>
    <property type="project" value="TreeGrafter"/>
</dbReference>
<keyword evidence="1" id="KW-0238">DNA-binding</keyword>
<sequence>MTTPTALLADDEDLPRAELRRMLAAAWPELQILAECEHGPAAVEAIEKLNPDIAFLDIRMPGLSGLDVARAASGRCHTVFTTAYDSHAIEAFDAGAVDYLLKPIVAERLAQTVARLRERLAARAQAPELDHLLQRLGTQFAQRDPATRLRWISASVGDTIKMFGIDEVLFFQSDEKYTRVVTSNDEAHVRKPLKEIAEGLDGELFWQVHRGCIVRASAIARAHRDELGRITLHLRDHAERLAVSQAYAWRFKPM</sequence>
<evidence type="ECO:0000259" key="4">
    <source>
        <dbReference type="PROSITE" id="PS50930"/>
    </source>
</evidence>
<dbReference type="AlphaFoldDB" id="A0A4R2M6N2"/>
<protein>
    <submittedName>
        <fullName evidence="5">LytTR family two component transcriptional regulator</fullName>
    </submittedName>
</protein>
<dbReference type="PROSITE" id="PS50110">
    <property type="entry name" value="RESPONSE_REGULATORY"/>
    <property type="match status" value="1"/>
</dbReference>
<feature type="modified residue" description="4-aspartylphosphate" evidence="2">
    <location>
        <position position="57"/>
    </location>
</feature>
<dbReference type="GeneID" id="99685417"/>
<dbReference type="GO" id="GO:0000976">
    <property type="term" value="F:transcription cis-regulatory region binding"/>
    <property type="evidence" value="ECO:0007669"/>
    <property type="project" value="TreeGrafter"/>
</dbReference>
<feature type="domain" description="HTH LytTR-type" evidence="4">
    <location>
        <begin position="152"/>
        <end position="254"/>
    </location>
</feature>
<evidence type="ECO:0000259" key="3">
    <source>
        <dbReference type="PROSITE" id="PS50110"/>
    </source>
</evidence>
<evidence type="ECO:0000256" key="2">
    <source>
        <dbReference type="PROSITE-ProRule" id="PRU00169"/>
    </source>
</evidence>
<dbReference type="InterPro" id="IPR007492">
    <property type="entry name" value="LytTR_DNA-bd_dom"/>
</dbReference>
<dbReference type="PANTHER" id="PTHR48111:SF69">
    <property type="entry name" value="RESPONSE REGULATOR RECEIVER"/>
    <property type="match status" value="1"/>
</dbReference>
<name>A0A4R2M6N2_RUBGE</name>
<gene>
    <name evidence="5" type="ORF">EV684_114120</name>
</gene>
<proteinExistence type="predicted"/>
<evidence type="ECO:0000256" key="1">
    <source>
        <dbReference type="ARBA" id="ARBA00023125"/>
    </source>
</evidence>
<dbReference type="SMART" id="SM00850">
    <property type="entry name" value="LytTR"/>
    <property type="match status" value="1"/>
</dbReference>
<dbReference type="RefSeq" id="WP_132649131.1">
    <property type="nucleotide sequence ID" value="NZ_CP181386.1"/>
</dbReference>
<dbReference type="OrthoDB" id="236568at2"/>
<reference evidence="5 6" key="1">
    <citation type="submission" date="2019-03" db="EMBL/GenBank/DDBJ databases">
        <title>Genomic Encyclopedia of Type Strains, Phase IV (KMG-IV): sequencing the most valuable type-strain genomes for metagenomic binning, comparative biology and taxonomic classification.</title>
        <authorList>
            <person name="Goeker M."/>
        </authorList>
    </citation>
    <scope>NUCLEOTIDE SEQUENCE [LARGE SCALE GENOMIC DNA]</scope>
    <source>
        <strain evidence="5 6">DSM 1709</strain>
    </source>
</reference>